<dbReference type="Proteomes" id="UP000447434">
    <property type="component" value="Chromosome 21"/>
</dbReference>
<protein>
    <submittedName>
        <fullName evidence="1">Uncharacterized protein</fullName>
    </submittedName>
</protein>
<reference evidence="2" key="1">
    <citation type="journal article" date="2020" name="Nat. Commun.">
        <title>Genome sequence of the cluster root forming white lupin.</title>
        <authorList>
            <person name="Hufnagel B."/>
            <person name="Marques A."/>
            <person name="Soriano A."/>
            <person name="Marques L."/>
            <person name="Divol F."/>
            <person name="Doumas P."/>
            <person name="Sallet E."/>
            <person name="Mancinotti D."/>
            <person name="Carrere S."/>
            <person name="Marande W."/>
            <person name="Arribat S."/>
            <person name="Keller J."/>
            <person name="Huneau C."/>
            <person name="Blein T."/>
            <person name="Aime D."/>
            <person name="Laguerre M."/>
            <person name="Taylor J."/>
            <person name="Schubert V."/>
            <person name="Nelson M."/>
            <person name="Geu-Flores F."/>
            <person name="Crespi M."/>
            <person name="Gallardo-Guerrero K."/>
            <person name="Delaux P.-M."/>
            <person name="Salse J."/>
            <person name="Berges H."/>
            <person name="Guyot R."/>
            <person name="Gouzy J."/>
            <person name="Peret B."/>
        </authorList>
    </citation>
    <scope>NUCLEOTIDE SEQUENCE [LARGE SCALE GENOMIC DNA]</scope>
    <source>
        <strain evidence="2">cv. Amiga</strain>
    </source>
</reference>
<organism evidence="1 2">
    <name type="scientific">Lupinus albus</name>
    <name type="common">White lupine</name>
    <name type="synonym">Lupinus termis</name>
    <dbReference type="NCBI Taxonomy" id="3870"/>
    <lineage>
        <taxon>Eukaryota</taxon>
        <taxon>Viridiplantae</taxon>
        <taxon>Streptophyta</taxon>
        <taxon>Embryophyta</taxon>
        <taxon>Tracheophyta</taxon>
        <taxon>Spermatophyta</taxon>
        <taxon>Magnoliopsida</taxon>
        <taxon>eudicotyledons</taxon>
        <taxon>Gunneridae</taxon>
        <taxon>Pentapetalae</taxon>
        <taxon>rosids</taxon>
        <taxon>fabids</taxon>
        <taxon>Fabales</taxon>
        <taxon>Fabaceae</taxon>
        <taxon>Papilionoideae</taxon>
        <taxon>50 kb inversion clade</taxon>
        <taxon>genistoids sensu lato</taxon>
        <taxon>core genistoids</taxon>
        <taxon>Genisteae</taxon>
        <taxon>Lupinus</taxon>
    </lineage>
</organism>
<dbReference type="OrthoDB" id="1898956at2759"/>
<comment type="caution">
    <text evidence="1">The sequence shown here is derived from an EMBL/GenBank/DDBJ whole genome shotgun (WGS) entry which is preliminary data.</text>
</comment>
<sequence length="79" mass="8761">MVMGTLKTYVLKGKRNQMVVWSYPPTAKQVAATATIFVIGASFISVGAYLSYANIAPQQARTKARSEAIKKQLRKFLHD</sequence>
<dbReference type="EMBL" id="WOCE01000021">
    <property type="protein sequence ID" value="KAE9590089.1"/>
    <property type="molecule type" value="Genomic_DNA"/>
</dbReference>
<evidence type="ECO:0000313" key="2">
    <source>
        <dbReference type="Proteomes" id="UP000447434"/>
    </source>
</evidence>
<evidence type="ECO:0000313" key="1">
    <source>
        <dbReference type="EMBL" id="KAE9590089.1"/>
    </source>
</evidence>
<dbReference type="AlphaFoldDB" id="A0A6A5LKN6"/>
<name>A0A6A5LKN6_LUPAL</name>
<keyword evidence="2" id="KW-1185">Reference proteome</keyword>
<accession>A0A6A5LKN6</accession>
<gene>
    <name evidence="1" type="ORF">Lalb_Chr21g0315921</name>
</gene>
<proteinExistence type="predicted"/>